<feature type="domain" description="HTH lysR-type" evidence="5">
    <location>
        <begin position="34"/>
        <end position="91"/>
    </location>
</feature>
<proteinExistence type="inferred from homology"/>
<comment type="caution">
    <text evidence="6">The sequence shown here is derived from an EMBL/GenBank/DDBJ whole genome shotgun (WGS) entry which is preliminary data.</text>
</comment>
<dbReference type="Pfam" id="PF03466">
    <property type="entry name" value="LysR_substrate"/>
    <property type="match status" value="1"/>
</dbReference>
<protein>
    <submittedName>
        <fullName evidence="6">LysR substrate-binding domain-containing protein</fullName>
    </submittedName>
</protein>
<dbReference type="SUPFAM" id="SSF53850">
    <property type="entry name" value="Periplasmic binding protein-like II"/>
    <property type="match status" value="1"/>
</dbReference>
<gene>
    <name evidence="6" type="ORF">ACFPN2_05150</name>
</gene>
<evidence type="ECO:0000256" key="2">
    <source>
        <dbReference type="ARBA" id="ARBA00023015"/>
    </source>
</evidence>
<dbReference type="RefSeq" id="WP_380595553.1">
    <property type="nucleotide sequence ID" value="NZ_JBHSDU010000002.1"/>
</dbReference>
<name>A0ABV8SNC4_9GAMM</name>
<dbReference type="SUPFAM" id="SSF46785">
    <property type="entry name" value="Winged helix' DNA-binding domain"/>
    <property type="match status" value="1"/>
</dbReference>
<dbReference type="InterPro" id="IPR005119">
    <property type="entry name" value="LysR_subst-bd"/>
</dbReference>
<dbReference type="InterPro" id="IPR000847">
    <property type="entry name" value="LysR_HTH_N"/>
</dbReference>
<sequence length="341" mass="37971">MRTVSSISAAASMNDEELRVRAPTTQLLSRRALPPFETLRAFDAIARLGGVRKAAQYLCRDHAVVSRHLRAIEDWTGTKLIQRTAAGSVLTEDGIRYHRDIASALDIIARATVDLIKRGDHRCLHIRCMPGFALHWLSGHLGDFEKANPGLDVELQPANRSPEFLSADTDIEIRFVGSYRAPLQVPPHLKSVEVARAPIIPVASRAYLSSAPPVRHPRDLLKHQLLHEQDTDGWLRWLAAHGVTEEGELPGPRLWQGHLTLEGARFGRGIALTNSLIAADDIAAGRLVDITHQRPAFVTQLGIYHFIARADRWQSRVIEKFRHWLSATIAKEHPELAPPSS</sequence>
<keyword evidence="4" id="KW-0804">Transcription</keyword>
<dbReference type="InterPro" id="IPR036390">
    <property type="entry name" value="WH_DNA-bd_sf"/>
</dbReference>
<comment type="similarity">
    <text evidence="1">Belongs to the LysR transcriptional regulatory family.</text>
</comment>
<dbReference type="Gene3D" id="3.40.190.10">
    <property type="entry name" value="Periplasmic binding protein-like II"/>
    <property type="match status" value="2"/>
</dbReference>
<keyword evidence="7" id="KW-1185">Reference proteome</keyword>
<dbReference type="Proteomes" id="UP001595904">
    <property type="component" value="Unassembled WGS sequence"/>
</dbReference>
<evidence type="ECO:0000313" key="6">
    <source>
        <dbReference type="EMBL" id="MFC4308462.1"/>
    </source>
</evidence>
<dbReference type="Gene3D" id="1.10.10.10">
    <property type="entry name" value="Winged helix-like DNA-binding domain superfamily/Winged helix DNA-binding domain"/>
    <property type="match status" value="1"/>
</dbReference>
<dbReference type="Pfam" id="PF00126">
    <property type="entry name" value="HTH_1"/>
    <property type="match status" value="1"/>
</dbReference>
<evidence type="ECO:0000313" key="7">
    <source>
        <dbReference type="Proteomes" id="UP001595904"/>
    </source>
</evidence>
<evidence type="ECO:0000256" key="3">
    <source>
        <dbReference type="ARBA" id="ARBA00023125"/>
    </source>
</evidence>
<dbReference type="InterPro" id="IPR058163">
    <property type="entry name" value="LysR-type_TF_proteobact-type"/>
</dbReference>
<keyword evidence="3" id="KW-0238">DNA-binding</keyword>
<accession>A0ABV8SNC4</accession>
<evidence type="ECO:0000256" key="4">
    <source>
        <dbReference type="ARBA" id="ARBA00023163"/>
    </source>
</evidence>
<evidence type="ECO:0000256" key="1">
    <source>
        <dbReference type="ARBA" id="ARBA00009437"/>
    </source>
</evidence>
<keyword evidence="2" id="KW-0805">Transcription regulation</keyword>
<organism evidence="6 7">
    <name type="scientific">Steroidobacter flavus</name>
    <dbReference type="NCBI Taxonomy" id="1842136"/>
    <lineage>
        <taxon>Bacteria</taxon>
        <taxon>Pseudomonadati</taxon>
        <taxon>Pseudomonadota</taxon>
        <taxon>Gammaproteobacteria</taxon>
        <taxon>Steroidobacterales</taxon>
        <taxon>Steroidobacteraceae</taxon>
        <taxon>Steroidobacter</taxon>
    </lineage>
</organism>
<dbReference type="EMBL" id="JBHSDU010000002">
    <property type="protein sequence ID" value="MFC4308462.1"/>
    <property type="molecule type" value="Genomic_DNA"/>
</dbReference>
<dbReference type="PANTHER" id="PTHR30537:SF74">
    <property type="entry name" value="HTH-TYPE TRANSCRIPTIONAL REGULATOR TRPI"/>
    <property type="match status" value="1"/>
</dbReference>
<evidence type="ECO:0000259" key="5">
    <source>
        <dbReference type="PROSITE" id="PS50931"/>
    </source>
</evidence>
<dbReference type="PROSITE" id="PS50931">
    <property type="entry name" value="HTH_LYSR"/>
    <property type="match status" value="1"/>
</dbReference>
<dbReference type="PANTHER" id="PTHR30537">
    <property type="entry name" value="HTH-TYPE TRANSCRIPTIONAL REGULATOR"/>
    <property type="match status" value="1"/>
</dbReference>
<reference evidence="7" key="1">
    <citation type="journal article" date="2019" name="Int. J. Syst. Evol. Microbiol.">
        <title>The Global Catalogue of Microorganisms (GCM) 10K type strain sequencing project: providing services to taxonomists for standard genome sequencing and annotation.</title>
        <authorList>
            <consortium name="The Broad Institute Genomics Platform"/>
            <consortium name="The Broad Institute Genome Sequencing Center for Infectious Disease"/>
            <person name="Wu L."/>
            <person name="Ma J."/>
        </authorList>
    </citation>
    <scope>NUCLEOTIDE SEQUENCE [LARGE SCALE GENOMIC DNA]</scope>
    <source>
        <strain evidence="7">CGMCC 1.10759</strain>
    </source>
</reference>
<dbReference type="InterPro" id="IPR036388">
    <property type="entry name" value="WH-like_DNA-bd_sf"/>
</dbReference>